<evidence type="ECO:0008006" key="10">
    <source>
        <dbReference type="Google" id="ProtNLM"/>
    </source>
</evidence>
<evidence type="ECO:0000256" key="6">
    <source>
        <dbReference type="ARBA" id="ARBA00023242"/>
    </source>
</evidence>
<evidence type="ECO:0000256" key="5">
    <source>
        <dbReference type="ARBA" id="ARBA00023163"/>
    </source>
</evidence>
<keyword evidence="6" id="KW-0539">Nucleus</keyword>
<dbReference type="Proteomes" id="UP001642540">
    <property type="component" value="Unassembled WGS sequence"/>
</dbReference>
<reference evidence="8 9" key="1">
    <citation type="submission" date="2024-08" db="EMBL/GenBank/DDBJ databases">
        <authorList>
            <person name="Cucini C."/>
            <person name="Frati F."/>
        </authorList>
    </citation>
    <scope>NUCLEOTIDE SEQUENCE [LARGE SCALE GENOMIC DNA]</scope>
</reference>
<comment type="similarity">
    <text evidence="2">Belongs to the EAF7 family.</text>
</comment>
<feature type="compositionally biased region" description="Polar residues" evidence="7">
    <location>
        <begin position="159"/>
        <end position="178"/>
    </location>
</feature>
<evidence type="ECO:0000256" key="2">
    <source>
        <dbReference type="ARBA" id="ARBA00007117"/>
    </source>
</evidence>
<accession>A0ABP1REN2</accession>
<comment type="subcellular location">
    <subcellularLocation>
        <location evidence="1">Nucleus</location>
    </subcellularLocation>
</comment>
<keyword evidence="5" id="KW-0804">Transcription</keyword>
<feature type="compositionally biased region" description="Basic and acidic residues" evidence="7">
    <location>
        <begin position="114"/>
        <end position="129"/>
    </location>
</feature>
<dbReference type="PANTHER" id="PTHR13581:SF5">
    <property type="entry name" value="MRG_MORF4L-BINDING PROTEIN"/>
    <property type="match status" value="1"/>
</dbReference>
<dbReference type="PANTHER" id="PTHR13581">
    <property type="entry name" value="MRG-BINDING PROTEIN"/>
    <property type="match status" value="1"/>
</dbReference>
<evidence type="ECO:0000256" key="7">
    <source>
        <dbReference type="SAM" id="MobiDB-lite"/>
    </source>
</evidence>
<evidence type="ECO:0000256" key="4">
    <source>
        <dbReference type="ARBA" id="ARBA00023015"/>
    </source>
</evidence>
<dbReference type="Pfam" id="PF07904">
    <property type="entry name" value="Eaf7"/>
    <property type="match status" value="1"/>
</dbReference>
<proteinExistence type="inferred from homology"/>
<protein>
    <recommendedName>
        <fullName evidence="10">MRG-binding protein</fullName>
    </recommendedName>
</protein>
<gene>
    <name evidence="8" type="ORF">ODALV1_LOCUS21137</name>
</gene>
<evidence type="ECO:0000313" key="9">
    <source>
        <dbReference type="Proteomes" id="UP001642540"/>
    </source>
</evidence>
<keyword evidence="9" id="KW-1185">Reference proteome</keyword>
<keyword evidence="4" id="KW-0805">Transcription regulation</keyword>
<evidence type="ECO:0000313" key="8">
    <source>
        <dbReference type="EMBL" id="CAL8125817.1"/>
    </source>
</evidence>
<evidence type="ECO:0000256" key="3">
    <source>
        <dbReference type="ARBA" id="ARBA00022853"/>
    </source>
</evidence>
<dbReference type="EMBL" id="CAXLJM020000069">
    <property type="protein sequence ID" value="CAL8125817.1"/>
    <property type="molecule type" value="Genomic_DNA"/>
</dbReference>
<evidence type="ECO:0000256" key="1">
    <source>
        <dbReference type="ARBA" id="ARBA00004123"/>
    </source>
</evidence>
<name>A0ABP1REN2_9HEXA</name>
<feature type="region of interest" description="Disordered" evidence="7">
    <location>
        <begin position="114"/>
        <end position="188"/>
    </location>
</feature>
<sequence>MIKVEMDTSEETLTSLDWTDEEVIALNEAIINDGKVILPGGINKHFNMIIIQKKFQNVTKKKVDSKVLWDRVNAFYNVSNLDKNLQCPFPNETCEFSLPESDFNQLIRDRKSQSSLDKLLDDESRDSGSGRETPPTLPIAKRGASAQTSMSSNKRKYSATFSDVGSDSSTGRKSTPASGGQPKAKRRI</sequence>
<organism evidence="8 9">
    <name type="scientific">Orchesella dallaii</name>
    <dbReference type="NCBI Taxonomy" id="48710"/>
    <lineage>
        <taxon>Eukaryota</taxon>
        <taxon>Metazoa</taxon>
        <taxon>Ecdysozoa</taxon>
        <taxon>Arthropoda</taxon>
        <taxon>Hexapoda</taxon>
        <taxon>Collembola</taxon>
        <taxon>Entomobryomorpha</taxon>
        <taxon>Entomobryoidea</taxon>
        <taxon>Orchesellidae</taxon>
        <taxon>Orchesellinae</taxon>
        <taxon>Orchesella</taxon>
    </lineage>
</organism>
<dbReference type="InterPro" id="IPR012423">
    <property type="entry name" value="Eaf7/MRGBP"/>
</dbReference>
<comment type="caution">
    <text evidence="8">The sequence shown here is derived from an EMBL/GenBank/DDBJ whole genome shotgun (WGS) entry which is preliminary data.</text>
</comment>
<keyword evidence="3" id="KW-0156">Chromatin regulator</keyword>